<dbReference type="EMBL" id="JAKOGI010001337">
    <property type="protein sequence ID" value="KAJ8426182.1"/>
    <property type="molecule type" value="Genomic_DNA"/>
</dbReference>
<keyword evidence="2" id="KW-1133">Transmembrane helix</keyword>
<dbReference type="OrthoDB" id="1938170at2759"/>
<dbReference type="AlphaFoldDB" id="A0A9Q1JI18"/>
<dbReference type="InterPro" id="IPR001878">
    <property type="entry name" value="Znf_CCHC"/>
</dbReference>
<evidence type="ECO:0000256" key="1">
    <source>
        <dbReference type="PROSITE-ProRule" id="PRU00047"/>
    </source>
</evidence>
<comment type="caution">
    <text evidence="4">The sequence shown here is derived from an EMBL/GenBank/DDBJ whole genome shotgun (WGS) entry which is preliminary data.</text>
</comment>
<evidence type="ECO:0000313" key="4">
    <source>
        <dbReference type="EMBL" id="KAJ8426182.1"/>
    </source>
</evidence>
<dbReference type="GO" id="GO:0008270">
    <property type="term" value="F:zinc ion binding"/>
    <property type="evidence" value="ECO:0007669"/>
    <property type="project" value="UniProtKB-KW"/>
</dbReference>
<proteinExistence type="predicted"/>
<reference evidence="4" key="1">
    <citation type="submission" date="2022-04" db="EMBL/GenBank/DDBJ databases">
        <title>Carnegiea gigantea Genome sequencing and assembly v2.</title>
        <authorList>
            <person name="Copetti D."/>
            <person name="Sanderson M.J."/>
            <person name="Burquez A."/>
            <person name="Wojciechowski M.F."/>
        </authorList>
    </citation>
    <scope>NUCLEOTIDE SEQUENCE</scope>
    <source>
        <strain evidence="4">SGP5-SGP5p</strain>
        <tissue evidence="4">Aerial part</tissue>
    </source>
</reference>
<name>A0A9Q1JI18_9CARY</name>
<dbReference type="PROSITE" id="PS50158">
    <property type="entry name" value="ZF_CCHC"/>
    <property type="match status" value="1"/>
</dbReference>
<dbReference type="InterPro" id="IPR040256">
    <property type="entry name" value="At4g02000-like"/>
</dbReference>
<accession>A0A9Q1JI18</accession>
<feature type="transmembrane region" description="Helical" evidence="2">
    <location>
        <begin position="12"/>
        <end position="31"/>
    </location>
</feature>
<evidence type="ECO:0000256" key="2">
    <source>
        <dbReference type="SAM" id="Phobius"/>
    </source>
</evidence>
<keyword evidence="2" id="KW-0812">Transmembrane</keyword>
<protein>
    <recommendedName>
        <fullName evidence="3">CCHC-type domain-containing protein</fullName>
    </recommendedName>
</protein>
<sequence>MWVVLAYHPSALLILGILYFSCAMVLLLVGYQASSFLLPTLVALENGDESRRVMAESKVIITDEEEGSSISELISLCLLGRLHTSNSFNPRAIKTTDFILNEGPWAFDGSILLLKQMIGFEVPSEVEILTIRFWVKAYDVLGKKQTVLTSNIGIFVNYDKATMSSVDKALCFQVDIDISKPLRQGVKFKYVKLLDFCYGCGKLGHILANCDLVQHRNDKVEVLKEKKLFMAFKSKAPFPKVSTKLAFDNPTIIGNSSRSRRSSNMIFDNVLEPSLELPK</sequence>
<dbReference type="Proteomes" id="UP001153076">
    <property type="component" value="Unassembled WGS sequence"/>
</dbReference>
<dbReference type="GO" id="GO:0003676">
    <property type="term" value="F:nucleic acid binding"/>
    <property type="evidence" value="ECO:0007669"/>
    <property type="project" value="InterPro"/>
</dbReference>
<keyword evidence="1" id="KW-0862">Zinc</keyword>
<keyword evidence="1" id="KW-0863">Zinc-finger</keyword>
<evidence type="ECO:0000259" key="3">
    <source>
        <dbReference type="PROSITE" id="PS50158"/>
    </source>
</evidence>
<gene>
    <name evidence="4" type="ORF">Cgig2_017110</name>
</gene>
<organism evidence="4 5">
    <name type="scientific">Carnegiea gigantea</name>
    <dbReference type="NCBI Taxonomy" id="171969"/>
    <lineage>
        <taxon>Eukaryota</taxon>
        <taxon>Viridiplantae</taxon>
        <taxon>Streptophyta</taxon>
        <taxon>Embryophyta</taxon>
        <taxon>Tracheophyta</taxon>
        <taxon>Spermatophyta</taxon>
        <taxon>Magnoliopsida</taxon>
        <taxon>eudicotyledons</taxon>
        <taxon>Gunneridae</taxon>
        <taxon>Pentapetalae</taxon>
        <taxon>Caryophyllales</taxon>
        <taxon>Cactineae</taxon>
        <taxon>Cactaceae</taxon>
        <taxon>Cactoideae</taxon>
        <taxon>Echinocereeae</taxon>
        <taxon>Carnegiea</taxon>
    </lineage>
</organism>
<evidence type="ECO:0000313" key="5">
    <source>
        <dbReference type="Proteomes" id="UP001153076"/>
    </source>
</evidence>
<dbReference type="PANTHER" id="PTHR31286">
    <property type="entry name" value="GLYCINE-RICH CELL WALL STRUCTURAL PROTEIN 1.8-LIKE"/>
    <property type="match status" value="1"/>
</dbReference>
<keyword evidence="2" id="KW-0472">Membrane</keyword>
<dbReference type="PANTHER" id="PTHR31286:SF167">
    <property type="entry name" value="OS09G0268800 PROTEIN"/>
    <property type="match status" value="1"/>
</dbReference>
<keyword evidence="5" id="KW-1185">Reference proteome</keyword>
<keyword evidence="1" id="KW-0479">Metal-binding</keyword>
<feature type="domain" description="CCHC-type" evidence="3">
    <location>
        <begin position="197"/>
        <end position="210"/>
    </location>
</feature>